<dbReference type="OMA" id="HNQFIYS"/>
<sequence>MLLWTSLLILVSINGQLCIAVAQKAVVIPSPPWTPVFRGEKVTLTCKGFHLLIPKKSWWFYEAQWQEKSNPIEVKKYGEYRCHFQDLDFSDPVYPMFSNEWLILQTPYFVFEGDTLNLKCRGWEDASLKKISYYQNRSLISGASENSLLSIPRARLRHSGWYYCRATFKKQNFVRTSKELELQVQELFPSPKLKTTTSQPIEGTSVTLNCETQLPPQRSDTELHFSFFRDGRTITSNGKNSQELQIPAIWWEDSGSYWCEAKAVTQDVYRQSKHMKIHVKRIPLSGILLETLPSETQVIEGEKLILICSVAEGTGNITFCWLKDDTKECLKKKTQHSLKEELVLSMMKSDEGKYHCVADNNISTIISNSVAITVIIPVARPLLTLSAIGMQAIVGDVVEFRCEALRGSAPIFYQFYHKDFILKKILAPLGGAVSFNLSVTPEHSGNYYCKANNTFNGHFSEMLSLSISDPKKRRLLIMGVTVSLLGILVFAAIALLVYFKFQRKSGGSSAPEPSRDLPVTHLQESGHLKSTTPVELQSVYDNVAPFIEDVIYSEIWSINQGRLDTANNSESSLEKADSSVVYSGVKRYSPSNSTRKDKTVDRNHEDATENYENILFS</sequence>
<feature type="chain" id="PRO_5012700423" evidence="14">
    <location>
        <begin position="16"/>
        <end position="617"/>
    </location>
</feature>
<dbReference type="KEGG" id="mdo:100030638"/>
<dbReference type="eggNOG" id="ENOG502S65W">
    <property type="taxonomic scope" value="Eukaryota"/>
</dbReference>
<name>F7ANN1_MONDO</name>
<keyword evidence="6 13" id="KW-1133">Transmembrane helix</keyword>
<dbReference type="InterPro" id="IPR007110">
    <property type="entry name" value="Ig-like_dom"/>
</dbReference>
<dbReference type="SMART" id="SM00409">
    <property type="entry name" value="IG"/>
    <property type="match status" value="5"/>
</dbReference>
<dbReference type="InterPro" id="IPR013783">
    <property type="entry name" value="Ig-like_fold"/>
</dbReference>
<feature type="domain" description="Ig-like" evidence="15">
    <location>
        <begin position="191"/>
        <end position="276"/>
    </location>
</feature>
<dbReference type="FunCoup" id="F7ANN1">
    <property type="interactions" value="20"/>
</dbReference>
<dbReference type="GO" id="GO:0006955">
    <property type="term" value="P:immune response"/>
    <property type="evidence" value="ECO:0000318"/>
    <property type="project" value="GO_Central"/>
</dbReference>
<dbReference type="FunFam" id="2.60.40.10:FF:001308">
    <property type="entry name" value="Fc receptor like 4"/>
    <property type="match status" value="1"/>
</dbReference>
<evidence type="ECO:0000256" key="5">
    <source>
        <dbReference type="ARBA" id="ARBA00022737"/>
    </source>
</evidence>
<keyword evidence="17" id="KW-1185">Reference proteome</keyword>
<evidence type="ECO:0000256" key="3">
    <source>
        <dbReference type="ARBA" id="ARBA00022692"/>
    </source>
</evidence>
<evidence type="ECO:0000256" key="7">
    <source>
        <dbReference type="ARBA" id="ARBA00023136"/>
    </source>
</evidence>
<organism evidence="16 17">
    <name type="scientific">Monodelphis domestica</name>
    <name type="common">Gray short-tailed opossum</name>
    <dbReference type="NCBI Taxonomy" id="13616"/>
    <lineage>
        <taxon>Eukaryota</taxon>
        <taxon>Metazoa</taxon>
        <taxon>Chordata</taxon>
        <taxon>Craniata</taxon>
        <taxon>Vertebrata</taxon>
        <taxon>Euteleostomi</taxon>
        <taxon>Mammalia</taxon>
        <taxon>Metatheria</taxon>
        <taxon>Didelphimorphia</taxon>
        <taxon>Didelphidae</taxon>
        <taxon>Monodelphis</taxon>
    </lineage>
</organism>
<dbReference type="InterPro" id="IPR003599">
    <property type="entry name" value="Ig_sub"/>
</dbReference>
<evidence type="ECO:0000256" key="1">
    <source>
        <dbReference type="ARBA" id="ARBA00004251"/>
    </source>
</evidence>
<dbReference type="Gene3D" id="2.60.40.10">
    <property type="entry name" value="Immunoglobulins"/>
    <property type="match status" value="5"/>
</dbReference>
<keyword evidence="4 14" id="KW-0732">Signal</keyword>
<protein>
    <submittedName>
        <fullName evidence="16">Fc receptor-like protein 2</fullName>
    </submittedName>
</protein>
<evidence type="ECO:0000313" key="17">
    <source>
        <dbReference type="Proteomes" id="UP000002280"/>
    </source>
</evidence>
<feature type="domain" description="Ig-like" evidence="15">
    <location>
        <begin position="381"/>
        <end position="468"/>
    </location>
</feature>
<dbReference type="Pfam" id="PF13927">
    <property type="entry name" value="Ig_3"/>
    <property type="match status" value="2"/>
</dbReference>
<keyword evidence="2" id="KW-1003">Cell membrane</keyword>
<evidence type="ECO:0000313" key="16">
    <source>
        <dbReference type="Ensembl" id="ENSMODP00000013953.3"/>
    </source>
</evidence>
<keyword evidence="11" id="KW-0393">Immunoglobulin domain</keyword>
<dbReference type="STRING" id="13616.ENSMODP00000013953"/>
<dbReference type="Bgee" id="ENSMODG00000024540">
    <property type="expression patterns" value="Expressed in liver and 3 other cell types or tissues"/>
</dbReference>
<keyword evidence="7 13" id="KW-0472">Membrane</keyword>
<keyword evidence="8" id="KW-1015">Disulfide bond</keyword>
<proteinExistence type="predicted"/>
<dbReference type="CDD" id="cd00096">
    <property type="entry name" value="Ig"/>
    <property type="match status" value="1"/>
</dbReference>
<comment type="subcellular location">
    <subcellularLocation>
        <location evidence="1">Cell membrane</location>
        <topology evidence="1">Single-pass type I membrane protein</topology>
    </subcellularLocation>
</comment>
<evidence type="ECO:0000256" key="14">
    <source>
        <dbReference type="SAM" id="SignalP"/>
    </source>
</evidence>
<dbReference type="SUPFAM" id="SSF48726">
    <property type="entry name" value="Immunoglobulin"/>
    <property type="match status" value="5"/>
</dbReference>
<evidence type="ECO:0000256" key="2">
    <source>
        <dbReference type="ARBA" id="ARBA00022475"/>
    </source>
</evidence>
<dbReference type="OrthoDB" id="9448246at2759"/>
<reference evidence="16 17" key="1">
    <citation type="journal article" date="2007" name="Nature">
        <title>Genome of the marsupial Monodelphis domestica reveals innovation in non-coding sequences.</title>
        <authorList>
            <person name="Mikkelsen T.S."/>
            <person name="Wakefield M.J."/>
            <person name="Aken B."/>
            <person name="Amemiya C.T."/>
            <person name="Chang J.L."/>
            <person name="Duke S."/>
            <person name="Garber M."/>
            <person name="Gentles A.J."/>
            <person name="Goodstadt L."/>
            <person name="Heger A."/>
            <person name="Jurka J."/>
            <person name="Kamal M."/>
            <person name="Mauceli E."/>
            <person name="Searle S.M."/>
            <person name="Sharpe T."/>
            <person name="Baker M.L."/>
            <person name="Batzer M.A."/>
            <person name="Benos P.V."/>
            <person name="Belov K."/>
            <person name="Clamp M."/>
            <person name="Cook A."/>
            <person name="Cuff J."/>
            <person name="Das R."/>
            <person name="Davidow L."/>
            <person name="Deakin J.E."/>
            <person name="Fazzari M.J."/>
            <person name="Glass J.L."/>
            <person name="Grabherr M."/>
            <person name="Greally J.M."/>
            <person name="Gu W."/>
            <person name="Hore T.A."/>
            <person name="Huttley G.A."/>
            <person name="Kleber M."/>
            <person name="Jirtle R.L."/>
            <person name="Koina E."/>
            <person name="Lee J.T."/>
            <person name="Mahony S."/>
            <person name="Marra M.A."/>
            <person name="Miller R.D."/>
            <person name="Nicholls R.D."/>
            <person name="Oda M."/>
            <person name="Papenfuss A.T."/>
            <person name="Parra Z.E."/>
            <person name="Pollock D.D."/>
            <person name="Ray D.A."/>
            <person name="Schein J.E."/>
            <person name="Speed T.P."/>
            <person name="Thompson K."/>
            <person name="VandeBerg J.L."/>
            <person name="Wade C.M."/>
            <person name="Walker J.A."/>
            <person name="Waters P.D."/>
            <person name="Webber C."/>
            <person name="Weidman J.R."/>
            <person name="Xie X."/>
            <person name="Zody M.C."/>
            <person name="Baldwin J."/>
            <person name="Abdouelleil A."/>
            <person name="Abdulkadir J."/>
            <person name="Abebe A."/>
            <person name="Abera B."/>
            <person name="Abreu J."/>
            <person name="Acer S.C."/>
            <person name="Aftuck L."/>
            <person name="Alexander A."/>
            <person name="An P."/>
            <person name="Anderson E."/>
            <person name="Anderson S."/>
            <person name="Arachi H."/>
            <person name="Azer M."/>
            <person name="Bachantsang P."/>
            <person name="Barry A."/>
            <person name="Bayul T."/>
            <person name="Berlin A."/>
            <person name="Bessette D."/>
            <person name="Bloom T."/>
            <person name="Bloom T."/>
            <person name="Boguslavskiy L."/>
            <person name="Bonnet C."/>
            <person name="Boukhgalter B."/>
            <person name="Bourzgui I."/>
            <person name="Brown A."/>
            <person name="Cahill P."/>
            <person name="Channer S."/>
            <person name="Cheshatsang Y."/>
            <person name="Chuda L."/>
            <person name="Citroen M."/>
            <person name="Collymore A."/>
            <person name="Cooke P."/>
            <person name="Costello M."/>
            <person name="D'Aco K."/>
            <person name="Daza R."/>
            <person name="De Haan G."/>
            <person name="DeGray S."/>
            <person name="DeMaso C."/>
            <person name="Dhargay N."/>
            <person name="Dooley K."/>
            <person name="Dooley E."/>
            <person name="Doricent M."/>
            <person name="Dorje P."/>
            <person name="Dorjee K."/>
            <person name="Dupes A."/>
            <person name="Elong R."/>
            <person name="Falk J."/>
            <person name="Farina A."/>
            <person name="Faro S."/>
            <person name="Ferguson D."/>
            <person name="Fisher S."/>
            <person name="Foley C.D."/>
            <person name="Franke A."/>
            <person name="Friedrich D."/>
            <person name="Gadbois L."/>
            <person name="Gearin G."/>
            <person name="Gearin C.R."/>
            <person name="Giannoukos G."/>
            <person name="Goode T."/>
            <person name="Graham J."/>
            <person name="Grandbois E."/>
            <person name="Grewal S."/>
            <person name="Gyaltsen K."/>
            <person name="Hafez N."/>
            <person name="Hagos B."/>
            <person name="Hall J."/>
            <person name="Henson C."/>
            <person name="Hollinger A."/>
            <person name="Honan T."/>
            <person name="Huard M.D."/>
            <person name="Hughes L."/>
            <person name="Hurhula B."/>
            <person name="Husby M.E."/>
            <person name="Kamat A."/>
            <person name="Kanga B."/>
            <person name="Kashin S."/>
            <person name="Khazanovich D."/>
            <person name="Kisner P."/>
            <person name="Lance K."/>
            <person name="Lara M."/>
            <person name="Lee W."/>
            <person name="Lennon N."/>
            <person name="Letendre F."/>
            <person name="LeVine R."/>
            <person name="Lipovsky A."/>
            <person name="Liu X."/>
            <person name="Liu J."/>
            <person name="Liu S."/>
            <person name="Lokyitsang T."/>
            <person name="Lokyitsang Y."/>
            <person name="Lubonja R."/>
            <person name="Lui A."/>
            <person name="MacDonald P."/>
            <person name="Magnisalis V."/>
            <person name="Maru K."/>
            <person name="Matthews C."/>
            <person name="McCusker W."/>
            <person name="McDonough S."/>
            <person name="Mehta T."/>
            <person name="Meldrim J."/>
            <person name="Meneus L."/>
            <person name="Mihai O."/>
            <person name="Mihalev A."/>
            <person name="Mihova T."/>
            <person name="Mittelman R."/>
            <person name="Mlenga V."/>
            <person name="Montmayeur A."/>
            <person name="Mulrain L."/>
            <person name="Navidi A."/>
            <person name="Naylor J."/>
            <person name="Negash T."/>
            <person name="Nguyen T."/>
            <person name="Nguyen N."/>
            <person name="Nicol R."/>
            <person name="Norbu C."/>
            <person name="Norbu N."/>
            <person name="Novod N."/>
            <person name="O'Neill B."/>
            <person name="Osman S."/>
            <person name="Markiewicz E."/>
            <person name="Oyono O.L."/>
            <person name="Patti C."/>
            <person name="Phunkhang P."/>
            <person name="Pierre F."/>
            <person name="Priest M."/>
            <person name="Raghuraman S."/>
            <person name="Rege F."/>
            <person name="Reyes R."/>
            <person name="Rise C."/>
            <person name="Rogov P."/>
            <person name="Ross K."/>
            <person name="Ryan E."/>
            <person name="Settipalli S."/>
            <person name="Shea T."/>
            <person name="Sherpa N."/>
            <person name="Shi L."/>
            <person name="Shih D."/>
            <person name="Sparrow T."/>
            <person name="Spaulding J."/>
            <person name="Stalker J."/>
            <person name="Stange-Thomann N."/>
            <person name="Stavropoulos S."/>
            <person name="Stone C."/>
            <person name="Strader C."/>
            <person name="Tesfaye S."/>
            <person name="Thomson T."/>
            <person name="Thoulutsang Y."/>
            <person name="Thoulutsang D."/>
            <person name="Topham K."/>
            <person name="Topping I."/>
            <person name="Tsamla T."/>
            <person name="Vassiliev H."/>
            <person name="Vo A."/>
            <person name="Wangchuk T."/>
            <person name="Wangdi T."/>
            <person name="Weiand M."/>
            <person name="Wilkinson J."/>
            <person name="Wilson A."/>
            <person name="Yadav S."/>
            <person name="Young G."/>
            <person name="Yu Q."/>
            <person name="Zembek L."/>
            <person name="Zhong D."/>
            <person name="Zimmer A."/>
            <person name="Zwirko Z."/>
            <person name="Jaffe D.B."/>
            <person name="Alvarez P."/>
            <person name="Brockman W."/>
            <person name="Butler J."/>
            <person name="Chin C."/>
            <person name="Gnerre S."/>
            <person name="MacCallum I."/>
            <person name="Graves J.A."/>
            <person name="Ponting C.P."/>
            <person name="Breen M."/>
            <person name="Samollow P.B."/>
            <person name="Lander E.S."/>
            <person name="Lindblad-Toh K."/>
        </authorList>
    </citation>
    <scope>NUCLEOTIDE SEQUENCE [LARGE SCALE GENOMIC DNA]</scope>
</reference>
<dbReference type="GeneID" id="100030638"/>
<keyword evidence="9" id="KW-0675">Receptor</keyword>
<dbReference type="Pfam" id="PF13895">
    <property type="entry name" value="Ig_2"/>
    <property type="match status" value="1"/>
</dbReference>
<evidence type="ECO:0000256" key="9">
    <source>
        <dbReference type="ARBA" id="ARBA00023170"/>
    </source>
</evidence>
<dbReference type="AlphaFoldDB" id="F7ANN1"/>
<feature type="signal peptide" evidence="14">
    <location>
        <begin position="1"/>
        <end position="15"/>
    </location>
</feature>
<reference evidence="16" key="3">
    <citation type="submission" date="2025-09" db="UniProtKB">
        <authorList>
            <consortium name="Ensembl"/>
        </authorList>
    </citation>
    <scope>IDENTIFICATION</scope>
</reference>
<keyword evidence="3 13" id="KW-0812">Transmembrane</keyword>
<dbReference type="Ensembl" id="ENSMODT00000014208.4">
    <property type="protein sequence ID" value="ENSMODP00000013953.3"/>
    <property type="gene ID" value="ENSMODG00000024540.3"/>
</dbReference>
<evidence type="ECO:0000256" key="12">
    <source>
        <dbReference type="SAM" id="MobiDB-lite"/>
    </source>
</evidence>
<accession>F7ANN1</accession>
<dbReference type="Proteomes" id="UP000002280">
    <property type="component" value="Chromosome 2"/>
</dbReference>
<feature type="domain" description="Ig-like" evidence="15">
    <location>
        <begin position="95"/>
        <end position="181"/>
    </location>
</feature>
<evidence type="ECO:0000256" key="13">
    <source>
        <dbReference type="SAM" id="Phobius"/>
    </source>
</evidence>
<dbReference type="GO" id="GO:0009897">
    <property type="term" value="C:external side of plasma membrane"/>
    <property type="evidence" value="ECO:0000318"/>
    <property type="project" value="GO_Central"/>
</dbReference>
<evidence type="ECO:0000256" key="8">
    <source>
        <dbReference type="ARBA" id="ARBA00023157"/>
    </source>
</evidence>
<evidence type="ECO:0000256" key="11">
    <source>
        <dbReference type="ARBA" id="ARBA00023319"/>
    </source>
</evidence>
<feature type="transmembrane region" description="Helical" evidence="13">
    <location>
        <begin position="475"/>
        <end position="499"/>
    </location>
</feature>
<dbReference type="GO" id="GO:0007166">
    <property type="term" value="P:cell surface receptor signaling pathway"/>
    <property type="evidence" value="ECO:0000318"/>
    <property type="project" value="GO_Central"/>
</dbReference>
<dbReference type="GeneTree" id="ENSGT01050000244808"/>
<evidence type="ECO:0000256" key="4">
    <source>
        <dbReference type="ARBA" id="ARBA00022729"/>
    </source>
</evidence>
<dbReference type="SMART" id="SM00408">
    <property type="entry name" value="IGc2"/>
    <property type="match status" value="4"/>
</dbReference>
<dbReference type="FunFam" id="2.60.40.10:FF:000357">
    <property type="entry name" value="Fc receptor like 1"/>
    <property type="match status" value="1"/>
</dbReference>
<dbReference type="InterPro" id="IPR050488">
    <property type="entry name" value="Ig_Fc_receptor"/>
</dbReference>
<dbReference type="GO" id="GO:0004888">
    <property type="term" value="F:transmembrane signaling receptor activity"/>
    <property type="evidence" value="ECO:0000318"/>
    <property type="project" value="GO_Central"/>
</dbReference>
<dbReference type="InterPro" id="IPR003598">
    <property type="entry name" value="Ig_sub2"/>
</dbReference>
<dbReference type="PANTHER" id="PTHR11481">
    <property type="entry name" value="IMMUNOGLOBULIN FC RECEPTOR"/>
    <property type="match status" value="1"/>
</dbReference>
<evidence type="ECO:0000256" key="6">
    <source>
        <dbReference type="ARBA" id="ARBA00022989"/>
    </source>
</evidence>
<dbReference type="InParanoid" id="F7ANN1"/>
<feature type="compositionally biased region" description="Basic and acidic residues" evidence="12">
    <location>
        <begin position="594"/>
        <end position="606"/>
    </location>
</feature>
<feature type="domain" description="Ig-like" evidence="15">
    <location>
        <begin position="283"/>
        <end position="373"/>
    </location>
</feature>
<dbReference type="PROSITE" id="PS50835">
    <property type="entry name" value="IG_LIKE"/>
    <property type="match status" value="4"/>
</dbReference>
<dbReference type="HOGENOM" id="CLU_023383_6_1_1"/>
<keyword evidence="5" id="KW-0677">Repeat</keyword>
<reference evidence="16" key="2">
    <citation type="submission" date="2025-08" db="UniProtKB">
        <authorList>
            <consortium name="Ensembl"/>
        </authorList>
    </citation>
    <scope>IDENTIFICATION</scope>
</reference>
<evidence type="ECO:0000256" key="10">
    <source>
        <dbReference type="ARBA" id="ARBA00023180"/>
    </source>
</evidence>
<dbReference type="InterPro" id="IPR036179">
    <property type="entry name" value="Ig-like_dom_sf"/>
</dbReference>
<feature type="region of interest" description="Disordered" evidence="12">
    <location>
        <begin position="586"/>
        <end position="606"/>
    </location>
</feature>
<evidence type="ECO:0000259" key="15">
    <source>
        <dbReference type="PROSITE" id="PS50835"/>
    </source>
</evidence>
<keyword evidence="10" id="KW-0325">Glycoprotein</keyword>
<dbReference type="PANTHER" id="PTHR11481:SF64">
    <property type="entry name" value="FC RECEPTOR-LIKE PROTEIN 4"/>
    <property type="match status" value="1"/>
</dbReference>